<evidence type="ECO:0000313" key="2">
    <source>
        <dbReference type="Proteomes" id="UP000176923"/>
    </source>
</evidence>
<evidence type="ECO:0000313" key="1">
    <source>
        <dbReference type="EMBL" id="OGG13279.1"/>
    </source>
</evidence>
<organism evidence="1 2">
    <name type="scientific">Candidatus Gottesmanbacteria bacterium RIFCSPHIGHO2_02_FULL_39_11</name>
    <dbReference type="NCBI Taxonomy" id="1798382"/>
    <lineage>
        <taxon>Bacteria</taxon>
        <taxon>Candidatus Gottesmaniibacteriota</taxon>
    </lineage>
</organism>
<dbReference type="GO" id="GO:0016884">
    <property type="term" value="F:carbon-nitrogen ligase activity, with glutamine as amido-N-donor"/>
    <property type="evidence" value="ECO:0007669"/>
    <property type="project" value="InterPro"/>
</dbReference>
<dbReference type="AlphaFoldDB" id="A0A1F5ZLB8"/>
<dbReference type="Gene3D" id="1.10.10.410">
    <property type="match status" value="1"/>
</dbReference>
<dbReference type="Gene3D" id="1.10.1510.10">
    <property type="entry name" value="Uncharacterised protein YqeY/AIM41 PF09424, N-terminal domain"/>
    <property type="match status" value="1"/>
</dbReference>
<gene>
    <name evidence="1" type="ORF">A3D77_05455</name>
</gene>
<dbReference type="STRING" id="1798382.A3D77_05455"/>
<dbReference type="InterPro" id="IPR023168">
    <property type="entry name" value="GatB_Yqey_C_2"/>
</dbReference>
<dbReference type="EMBL" id="MFJL01000038">
    <property type="protein sequence ID" value="OGG13279.1"/>
    <property type="molecule type" value="Genomic_DNA"/>
</dbReference>
<name>A0A1F5ZLB8_9BACT</name>
<dbReference type="InterPro" id="IPR003789">
    <property type="entry name" value="Asn/Gln_tRNA_amidoTrase-B-like"/>
</dbReference>
<proteinExistence type="predicted"/>
<dbReference type="InterPro" id="IPR019004">
    <property type="entry name" value="YqeY/Aim41"/>
</dbReference>
<dbReference type="Proteomes" id="UP000176923">
    <property type="component" value="Unassembled WGS sequence"/>
</dbReference>
<protein>
    <recommendedName>
        <fullName evidence="3">Glutamyl-tRNA amidotransferase</fullName>
    </recommendedName>
</protein>
<dbReference type="PANTHER" id="PTHR28055:SF1">
    <property type="entry name" value="ALTERED INHERITANCE OF MITOCHONDRIA PROTEIN 41, MITOCHONDRIAL"/>
    <property type="match status" value="1"/>
</dbReference>
<evidence type="ECO:0008006" key="3">
    <source>
        <dbReference type="Google" id="ProtNLM"/>
    </source>
</evidence>
<sequence>MLKDDIQKKMQDSMKAHDAVSVSALRFILSLINYENIAKGREIADEEIISVIAKEVKKRKESLEMYKSAGRNDLVKKEEDELSIMNTYLPEMMSVEDLEKEIDKILSGISDASNIGKVMGAVMSRLKGKADGGLIAKMVKEKINTK</sequence>
<dbReference type="SUPFAM" id="SSF89095">
    <property type="entry name" value="GatB/YqeY motif"/>
    <property type="match status" value="1"/>
</dbReference>
<dbReference type="PANTHER" id="PTHR28055">
    <property type="entry name" value="ALTERED INHERITANCE OF MITOCHONDRIA PROTEIN 41, MITOCHONDRIAL"/>
    <property type="match status" value="1"/>
</dbReference>
<accession>A0A1F5ZLB8</accession>
<dbReference type="Pfam" id="PF09424">
    <property type="entry name" value="YqeY"/>
    <property type="match status" value="1"/>
</dbReference>
<reference evidence="1 2" key="1">
    <citation type="journal article" date="2016" name="Nat. Commun.">
        <title>Thousands of microbial genomes shed light on interconnected biogeochemical processes in an aquifer system.</title>
        <authorList>
            <person name="Anantharaman K."/>
            <person name="Brown C.T."/>
            <person name="Hug L.A."/>
            <person name="Sharon I."/>
            <person name="Castelle C.J."/>
            <person name="Probst A.J."/>
            <person name="Thomas B.C."/>
            <person name="Singh A."/>
            <person name="Wilkins M.J."/>
            <person name="Karaoz U."/>
            <person name="Brodie E.L."/>
            <person name="Williams K.H."/>
            <person name="Hubbard S.S."/>
            <person name="Banfield J.F."/>
        </authorList>
    </citation>
    <scope>NUCLEOTIDE SEQUENCE [LARGE SCALE GENOMIC DNA]</scope>
</reference>
<comment type="caution">
    <text evidence="1">The sequence shown here is derived from an EMBL/GenBank/DDBJ whole genome shotgun (WGS) entry which is preliminary data.</text>
</comment>
<dbReference type="InterPro" id="IPR042184">
    <property type="entry name" value="YqeY/Aim41_N"/>
</dbReference>